<evidence type="ECO:0000256" key="5">
    <source>
        <dbReference type="ARBA" id="ARBA00022989"/>
    </source>
</evidence>
<evidence type="ECO:0000313" key="14">
    <source>
        <dbReference type="Ensembl" id="ENSMMDP00005055304.1"/>
    </source>
</evidence>
<evidence type="ECO:0000256" key="4">
    <source>
        <dbReference type="ARBA" id="ARBA00022729"/>
    </source>
</evidence>
<evidence type="ECO:0000256" key="1">
    <source>
        <dbReference type="ARBA" id="ARBA00004251"/>
    </source>
</evidence>
<comment type="subcellular location">
    <subcellularLocation>
        <location evidence="1">Cell membrane</location>
        <topology evidence="1">Single-pass type I membrane protein</topology>
    </subcellularLocation>
</comment>
<dbReference type="SMART" id="SM00409">
    <property type="entry name" value="IG"/>
    <property type="match status" value="2"/>
</dbReference>
<dbReference type="PANTHER" id="PTHR25466:SF14">
    <property type="entry name" value="BUTYROPHILIN SUBFAMILY 2 MEMBER A2-LIKE-RELATED"/>
    <property type="match status" value="1"/>
</dbReference>
<dbReference type="InterPro" id="IPR013106">
    <property type="entry name" value="Ig_V-set"/>
</dbReference>
<dbReference type="GO" id="GO:0031295">
    <property type="term" value="P:T cell costimulation"/>
    <property type="evidence" value="ECO:0007669"/>
    <property type="project" value="TreeGrafter"/>
</dbReference>
<evidence type="ECO:0000313" key="15">
    <source>
        <dbReference type="Proteomes" id="UP000472263"/>
    </source>
</evidence>
<keyword evidence="15" id="KW-1185">Reference proteome</keyword>
<evidence type="ECO:0000256" key="2">
    <source>
        <dbReference type="ARBA" id="ARBA00022475"/>
    </source>
</evidence>
<dbReference type="AlphaFoldDB" id="A0A668AXD6"/>
<dbReference type="PROSITE" id="PS50835">
    <property type="entry name" value="IG_LIKE"/>
    <property type="match status" value="2"/>
</dbReference>
<dbReference type="PANTHER" id="PTHR25466">
    <property type="entry name" value="T-LYMPHOCYTE ACTIVATION ANTIGEN"/>
    <property type="match status" value="1"/>
</dbReference>
<dbReference type="InterPro" id="IPR051713">
    <property type="entry name" value="T-cell_Activation_Regulation"/>
</dbReference>
<protein>
    <submittedName>
        <fullName evidence="14">Butyrophilin-like protein 1</fullName>
    </submittedName>
</protein>
<proteinExistence type="predicted"/>
<sequence length="290" mass="31640">MASLGILFLFLSLICISAGNAYSFVNVHCKSQTRGQHGQQSMLDCVVNMAKEAADAEITLVIWKKSGDQKPLVFFHNGELTSVPRFQLAQPSWTKKNMNVSLLINGTTPSDIGEYELQVVTTSGDSSSKARLSVTAKYNEPTVRSNPEKDIPPNTDVTLFCSSDGGFPQGKLRWFDADNHDWTSSSEMEVKQTADNLFQLSSKLTLLKGSVFSKYTCTVLSASGTKEGETKFEVPLTPVKEGQESSLASASRVVAPVVVIGSLIVGLLMALLFFKKRNQRGHPVPQDQDV</sequence>
<keyword evidence="9" id="KW-0325">Glycoprotein</keyword>
<dbReference type="Pfam" id="PF22705">
    <property type="entry name" value="C2-set_3"/>
    <property type="match status" value="1"/>
</dbReference>
<evidence type="ECO:0000256" key="10">
    <source>
        <dbReference type="ARBA" id="ARBA00023319"/>
    </source>
</evidence>
<dbReference type="InterPro" id="IPR053896">
    <property type="entry name" value="BTN3A2-like_Ig-C"/>
</dbReference>
<feature type="domain" description="Ig-like" evidence="13">
    <location>
        <begin position="141"/>
        <end position="233"/>
    </location>
</feature>
<accession>A0A668AXD6</accession>
<dbReference type="OrthoDB" id="9942764at2759"/>
<dbReference type="Gene3D" id="2.60.40.10">
    <property type="entry name" value="Immunoglobulins"/>
    <property type="match status" value="2"/>
</dbReference>
<keyword evidence="6 11" id="KW-0472">Membrane</keyword>
<keyword evidence="3 11" id="KW-0812">Transmembrane</keyword>
<keyword evidence="2" id="KW-1003">Cell membrane</keyword>
<feature type="chain" id="PRO_5025553146" evidence="12">
    <location>
        <begin position="22"/>
        <end position="290"/>
    </location>
</feature>
<evidence type="ECO:0000256" key="8">
    <source>
        <dbReference type="ARBA" id="ARBA00023170"/>
    </source>
</evidence>
<dbReference type="GO" id="GO:0009897">
    <property type="term" value="C:external side of plasma membrane"/>
    <property type="evidence" value="ECO:0007669"/>
    <property type="project" value="TreeGrafter"/>
</dbReference>
<keyword evidence="4 12" id="KW-0732">Signal</keyword>
<dbReference type="GO" id="GO:0042130">
    <property type="term" value="P:negative regulation of T cell proliferation"/>
    <property type="evidence" value="ECO:0007669"/>
    <property type="project" value="TreeGrafter"/>
</dbReference>
<evidence type="ECO:0000256" key="7">
    <source>
        <dbReference type="ARBA" id="ARBA00023157"/>
    </source>
</evidence>
<gene>
    <name evidence="14" type="primary">zgc:174863</name>
</gene>
<evidence type="ECO:0000256" key="9">
    <source>
        <dbReference type="ARBA" id="ARBA00023180"/>
    </source>
</evidence>
<reference evidence="14" key="2">
    <citation type="submission" date="2025-08" db="UniProtKB">
        <authorList>
            <consortium name="Ensembl"/>
        </authorList>
    </citation>
    <scope>IDENTIFICATION</scope>
</reference>
<dbReference type="SUPFAM" id="SSF48726">
    <property type="entry name" value="Immunoglobulin"/>
    <property type="match status" value="2"/>
</dbReference>
<dbReference type="InterPro" id="IPR003599">
    <property type="entry name" value="Ig_sub"/>
</dbReference>
<organism evidence="14 15">
    <name type="scientific">Myripristis murdjan</name>
    <name type="common">pinecone soldierfish</name>
    <dbReference type="NCBI Taxonomy" id="586833"/>
    <lineage>
        <taxon>Eukaryota</taxon>
        <taxon>Metazoa</taxon>
        <taxon>Chordata</taxon>
        <taxon>Craniata</taxon>
        <taxon>Vertebrata</taxon>
        <taxon>Euteleostomi</taxon>
        <taxon>Actinopterygii</taxon>
        <taxon>Neopterygii</taxon>
        <taxon>Teleostei</taxon>
        <taxon>Neoteleostei</taxon>
        <taxon>Acanthomorphata</taxon>
        <taxon>Holocentriformes</taxon>
        <taxon>Holocentridae</taxon>
        <taxon>Myripristis</taxon>
    </lineage>
</organism>
<dbReference type="InterPro" id="IPR013783">
    <property type="entry name" value="Ig-like_fold"/>
</dbReference>
<feature type="domain" description="Ig-like" evidence="13">
    <location>
        <begin position="38"/>
        <end position="133"/>
    </location>
</feature>
<feature type="signal peptide" evidence="12">
    <location>
        <begin position="1"/>
        <end position="21"/>
    </location>
</feature>
<dbReference type="InterPro" id="IPR007110">
    <property type="entry name" value="Ig-like_dom"/>
</dbReference>
<evidence type="ECO:0000256" key="12">
    <source>
        <dbReference type="SAM" id="SignalP"/>
    </source>
</evidence>
<name>A0A668AXD6_9TELE</name>
<dbReference type="Pfam" id="PF07686">
    <property type="entry name" value="V-set"/>
    <property type="match status" value="1"/>
</dbReference>
<dbReference type="InParanoid" id="A0A668AXD6"/>
<reference evidence="14" key="1">
    <citation type="submission" date="2019-06" db="EMBL/GenBank/DDBJ databases">
        <authorList>
            <consortium name="Wellcome Sanger Institute Data Sharing"/>
        </authorList>
    </citation>
    <scope>NUCLEOTIDE SEQUENCE [LARGE SCALE GENOMIC DNA]</scope>
</reference>
<dbReference type="InterPro" id="IPR036179">
    <property type="entry name" value="Ig-like_dom_sf"/>
</dbReference>
<keyword evidence="10" id="KW-0393">Immunoglobulin domain</keyword>
<evidence type="ECO:0000256" key="3">
    <source>
        <dbReference type="ARBA" id="ARBA00022692"/>
    </source>
</evidence>
<dbReference type="GO" id="GO:0007166">
    <property type="term" value="P:cell surface receptor signaling pathway"/>
    <property type="evidence" value="ECO:0007669"/>
    <property type="project" value="TreeGrafter"/>
</dbReference>
<keyword evidence="8" id="KW-0675">Receptor</keyword>
<keyword evidence="5 11" id="KW-1133">Transmembrane helix</keyword>
<evidence type="ECO:0000256" key="11">
    <source>
        <dbReference type="SAM" id="Phobius"/>
    </source>
</evidence>
<dbReference type="Ensembl" id="ENSMMDT00005056360.1">
    <property type="protein sequence ID" value="ENSMMDP00005055304.1"/>
    <property type="gene ID" value="ENSMMDG00005024763.1"/>
</dbReference>
<dbReference type="GO" id="GO:0071222">
    <property type="term" value="P:cellular response to lipopolysaccharide"/>
    <property type="evidence" value="ECO:0007669"/>
    <property type="project" value="TreeGrafter"/>
</dbReference>
<dbReference type="GO" id="GO:0006955">
    <property type="term" value="P:immune response"/>
    <property type="evidence" value="ECO:0007669"/>
    <property type="project" value="TreeGrafter"/>
</dbReference>
<feature type="transmembrane region" description="Helical" evidence="11">
    <location>
        <begin position="253"/>
        <end position="274"/>
    </location>
</feature>
<evidence type="ECO:0000256" key="6">
    <source>
        <dbReference type="ARBA" id="ARBA00023136"/>
    </source>
</evidence>
<dbReference type="GeneTree" id="ENSGT00540000073890"/>
<keyword evidence="7" id="KW-1015">Disulfide bond</keyword>
<dbReference type="GO" id="GO:0042102">
    <property type="term" value="P:positive regulation of T cell proliferation"/>
    <property type="evidence" value="ECO:0007669"/>
    <property type="project" value="TreeGrafter"/>
</dbReference>
<dbReference type="Proteomes" id="UP000472263">
    <property type="component" value="Chromosome 1"/>
</dbReference>
<reference evidence="14" key="3">
    <citation type="submission" date="2025-09" db="UniProtKB">
        <authorList>
            <consortium name="Ensembl"/>
        </authorList>
    </citation>
    <scope>IDENTIFICATION</scope>
</reference>
<evidence type="ECO:0000259" key="13">
    <source>
        <dbReference type="PROSITE" id="PS50835"/>
    </source>
</evidence>